<dbReference type="GO" id="GO:0005737">
    <property type="term" value="C:cytoplasm"/>
    <property type="evidence" value="ECO:0007669"/>
    <property type="project" value="TreeGrafter"/>
</dbReference>
<evidence type="ECO:0000256" key="4">
    <source>
        <dbReference type="ARBA" id="ARBA00022553"/>
    </source>
</evidence>
<keyword evidence="3 13" id="KW-0723">Serine/threonine-protein kinase</keyword>
<gene>
    <name evidence="15" type="ORF">G7Y89_g10119</name>
</gene>
<dbReference type="GO" id="GO:0004693">
    <property type="term" value="F:cyclin-dependent protein serine/threonine kinase activity"/>
    <property type="evidence" value="ECO:0007669"/>
    <property type="project" value="UniProtKB-EC"/>
</dbReference>
<dbReference type="InterPro" id="IPR017441">
    <property type="entry name" value="Protein_kinase_ATP_BS"/>
</dbReference>
<dbReference type="AlphaFoldDB" id="A0A8H4W1Y2"/>
<evidence type="ECO:0000256" key="13">
    <source>
        <dbReference type="RuleBase" id="RU000304"/>
    </source>
</evidence>
<evidence type="ECO:0000313" key="15">
    <source>
        <dbReference type="EMBL" id="KAF4628034.1"/>
    </source>
</evidence>
<dbReference type="GO" id="GO:0000082">
    <property type="term" value="P:G1/S transition of mitotic cell cycle"/>
    <property type="evidence" value="ECO:0007669"/>
    <property type="project" value="TreeGrafter"/>
</dbReference>
<keyword evidence="7" id="KW-0418">Kinase</keyword>
<dbReference type="Pfam" id="PF00069">
    <property type="entry name" value="Pkinase"/>
    <property type="match status" value="1"/>
</dbReference>
<comment type="caution">
    <text evidence="15">The sequence shown here is derived from an EMBL/GenBank/DDBJ whole genome shotgun (WGS) entry which is preliminary data.</text>
</comment>
<dbReference type="Gene3D" id="3.30.200.20">
    <property type="entry name" value="Phosphorylase Kinase, domain 1"/>
    <property type="match status" value="1"/>
</dbReference>
<dbReference type="SMART" id="SM00220">
    <property type="entry name" value="S_TKc"/>
    <property type="match status" value="1"/>
</dbReference>
<proteinExistence type="inferred from homology"/>
<dbReference type="FunFam" id="1.10.510.10:FF:000574">
    <property type="entry name" value="Cell division related protein kinase 2"/>
    <property type="match status" value="1"/>
</dbReference>
<protein>
    <recommendedName>
        <fullName evidence="9">Cyclin-dependent kinase 1</fullName>
        <ecNumber evidence="2">2.7.11.22</ecNumber>
    </recommendedName>
</protein>
<keyword evidence="4" id="KW-0597">Phosphoprotein</keyword>
<keyword evidence="8 12" id="KW-0067">ATP-binding</keyword>
<organism evidence="15 16">
    <name type="scientific">Cudoniella acicularis</name>
    <dbReference type="NCBI Taxonomy" id="354080"/>
    <lineage>
        <taxon>Eukaryota</taxon>
        <taxon>Fungi</taxon>
        <taxon>Dikarya</taxon>
        <taxon>Ascomycota</taxon>
        <taxon>Pezizomycotina</taxon>
        <taxon>Leotiomycetes</taxon>
        <taxon>Helotiales</taxon>
        <taxon>Tricladiaceae</taxon>
        <taxon>Cudoniella</taxon>
    </lineage>
</organism>
<evidence type="ECO:0000256" key="11">
    <source>
        <dbReference type="ARBA" id="ARBA00048367"/>
    </source>
</evidence>
<dbReference type="Proteomes" id="UP000566819">
    <property type="component" value="Unassembled WGS sequence"/>
</dbReference>
<sequence>MENYQKLEKIGEGTYGVVYKAKDLTHPGRIVALKKIRLEAEDEGVPSTAIREISLLKEMKDPNIVQLFNIVHADGHKLYLVFEFLDLDLKKYMEALPVSDGGRGKALPEGSGPDLGRLGLGDAMVKKFMSQLCEGVRYCHSHRILHRDLKPQNLLIDRDGNLKLADFGLARAFGVPLRTYTHEVVTLWYRSPEILLGGRQYSTGVDMWSVGCIFAEMCTRKPLFPGDSEIDEILQDLPVSILIPTQLYTLTKSRLLGTPTEAEWPGVSDKTCFPDFKPSFPKWQRDMSQPLCTNLDEQGLDLLEMMLVYDPAGRISAKAACQHPYFEEGSSAYSGRGLGPTYRNGYH</sequence>
<reference evidence="15 16" key="1">
    <citation type="submission" date="2020-03" db="EMBL/GenBank/DDBJ databases">
        <title>Draft Genome Sequence of Cudoniella acicularis.</title>
        <authorList>
            <person name="Buettner E."/>
            <person name="Kellner H."/>
        </authorList>
    </citation>
    <scope>NUCLEOTIDE SEQUENCE [LARGE SCALE GENOMIC DNA]</scope>
    <source>
        <strain evidence="15 16">DSM 108380</strain>
    </source>
</reference>
<dbReference type="GO" id="GO:0005524">
    <property type="term" value="F:ATP binding"/>
    <property type="evidence" value="ECO:0007669"/>
    <property type="project" value="UniProtKB-UniRule"/>
</dbReference>
<dbReference type="GO" id="GO:0010389">
    <property type="term" value="P:regulation of G2/M transition of mitotic cell cycle"/>
    <property type="evidence" value="ECO:0007669"/>
    <property type="project" value="TreeGrafter"/>
</dbReference>
<dbReference type="PANTHER" id="PTHR24056:SF254">
    <property type="entry name" value="CYCLIN-DEPENDENT KINASE 2"/>
    <property type="match status" value="1"/>
</dbReference>
<keyword evidence="5" id="KW-0808">Transferase</keyword>
<dbReference type="GO" id="GO:0030332">
    <property type="term" value="F:cyclin binding"/>
    <property type="evidence" value="ECO:0007669"/>
    <property type="project" value="TreeGrafter"/>
</dbReference>
<dbReference type="FunFam" id="3.30.200.20:FF:000027">
    <property type="entry name" value="Putative Cyclin-dependent kinase 1"/>
    <property type="match status" value="1"/>
</dbReference>
<keyword evidence="16" id="KW-1185">Reference proteome</keyword>
<dbReference type="PROSITE" id="PS50011">
    <property type="entry name" value="PROTEIN_KINASE_DOM"/>
    <property type="match status" value="1"/>
</dbReference>
<dbReference type="EMBL" id="JAAMPI010000870">
    <property type="protein sequence ID" value="KAF4628034.1"/>
    <property type="molecule type" value="Genomic_DNA"/>
</dbReference>
<evidence type="ECO:0000256" key="8">
    <source>
        <dbReference type="ARBA" id="ARBA00022840"/>
    </source>
</evidence>
<accession>A0A8H4W1Y2</accession>
<dbReference type="Gene3D" id="1.10.510.10">
    <property type="entry name" value="Transferase(Phosphotransferase) domain 1"/>
    <property type="match status" value="1"/>
</dbReference>
<evidence type="ECO:0000256" key="6">
    <source>
        <dbReference type="ARBA" id="ARBA00022741"/>
    </source>
</evidence>
<evidence type="ECO:0000256" key="12">
    <source>
        <dbReference type="PROSITE-ProRule" id="PRU10141"/>
    </source>
</evidence>
<dbReference type="OrthoDB" id="1732493at2759"/>
<name>A0A8H4W1Y2_9HELO</name>
<dbReference type="PANTHER" id="PTHR24056">
    <property type="entry name" value="CELL DIVISION PROTEIN KINASE"/>
    <property type="match status" value="1"/>
</dbReference>
<evidence type="ECO:0000256" key="7">
    <source>
        <dbReference type="ARBA" id="ARBA00022777"/>
    </source>
</evidence>
<dbReference type="InterPro" id="IPR000719">
    <property type="entry name" value="Prot_kinase_dom"/>
</dbReference>
<evidence type="ECO:0000259" key="14">
    <source>
        <dbReference type="PROSITE" id="PS50011"/>
    </source>
</evidence>
<dbReference type="CDD" id="cd07835">
    <property type="entry name" value="STKc_CDK1_CdkB_like"/>
    <property type="match status" value="1"/>
</dbReference>
<dbReference type="PROSITE" id="PS00107">
    <property type="entry name" value="PROTEIN_KINASE_ATP"/>
    <property type="match status" value="1"/>
</dbReference>
<dbReference type="GO" id="GO:0005634">
    <property type="term" value="C:nucleus"/>
    <property type="evidence" value="ECO:0007669"/>
    <property type="project" value="TreeGrafter"/>
</dbReference>
<evidence type="ECO:0000256" key="5">
    <source>
        <dbReference type="ARBA" id="ARBA00022679"/>
    </source>
</evidence>
<dbReference type="GO" id="GO:0007165">
    <property type="term" value="P:signal transduction"/>
    <property type="evidence" value="ECO:0007669"/>
    <property type="project" value="TreeGrafter"/>
</dbReference>
<comment type="similarity">
    <text evidence="1">Belongs to the protein kinase superfamily. CMGC Ser/Thr protein kinase family. CDC2/CDKX subfamily.</text>
</comment>
<keyword evidence="6 12" id="KW-0547">Nucleotide-binding</keyword>
<feature type="binding site" evidence="12">
    <location>
        <position position="34"/>
    </location>
    <ligand>
        <name>ATP</name>
        <dbReference type="ChEBI" id="CHEBI:30616"/>
    </ligand>
</feature>
<dbReference type="InterPro" id="IPR011009">
    <property type="entry name" value="Kinase-like_dom_sf"/>
</dbReference>
<evidence type="ECO:0000256" key="1">
    <source>
        <dbReference type="ARBA" id="ARBA00006485"/>
    </source>
</evidence>
<dbReference type="GO" id="GO:0000307">
    <property type="term" value="C:cyclin-dependent protein kinase holoenzyme complex"/>
    <property type="evidence" value="ECO:0007669"/>
    <property type="project" value="TreeGrafter"/>
</dbReference>
<feature type="domain" description="Protein kinase" evidence="14">
    <location>
        <begin position="4"/>
        <end position="326"/>
    </location>
</feature>
<comment type="catalytic activity">
    <reaction evidence="11">
        <text>L-seryl-[protein] + ATP = O-phospho-L-seryl-[protein] + ADP + H(+)</text>
        <dbReference type="Rhea" id="RHEA:17989"/>
        <dbReference type="Rhea" id="RHEA-COMP:9863"/>
        <dbReference type="Rhea" id="RHEA-COMP:11604"/>
        <dbReference type="ChEBI" id="CHEBI:15378"/>
        <dbReference type="ChEBI" id="CHEBI:29999"/>
        <dbReference type="ChEBI" id="CHEBI:30616"/>
        <dbReference type="ChEBI" id="CHEBI:83421"/>
        <dbReference type="ChEBI" id="CHEBI:456216"/>
        <dbReference type="EC" id="2.7.11.22"/>
    </reaction>
</comment>
<comment type="catalytic activity">
    <reaction evidence="10">
        <text>L-threonyl-[protein] + ATP = O-phospho-L-threonyl-[protein] + ADP + H(+)</text>
        <dbReference type="Rhea" id="RHEA:46608"/>
        <dbReference type="Rhea" id="RHEA-COMP:11060"/>
        <dbReference type="Rhea" id="RHEA-COMP:11605"/>
        <dbReference type="ChEBI" id="CHEBI:15378"/>
        <dbReference type="ChEBI" id="CHEBI:30013"/>
        <dbReference type="ChEBI" id="CHEBI:30616"/>
        <dbReference type="ChEBI" id="CHEBI:61977"/>
        <dbReference type="ChEBI" id="CHEBI:456216"/>
        <dbReference type="EC" id="2.7.11.22"/>
    </reaction>
</comment>
<dbReference type="GO" id="GO:0010468">
    <property type="term" value="P:regulation of gene expression"/>
    <property type="evidence" value="ECO:0007669"/>
    <property type="project" value="TreeGrafter"/>
</dbReference>
<dbReference type="EC" id="2.7.11.22" evidence="2"/>
<evidence type="ECO:0000313" key="16">
    <source>
        <dbReference type="Proteomes" id="UP000566819"/>
    </source>
</evidence>
<evidence type="ECO:0000256" key="2">
    <source>
        <dbReference type="ARBA" id="ARBA00012425"/>
    </source>
</evidence>
<evidence type="ECO:0000256" key="10">
    <source>
        <dbReference type="ARBA" id="ARBA00047811"/>
    </source>
</evidence>
<evidence type="ECO:0000256" key="9">
    <source>
        <dbReference type="ARBA" id="ARBA00039266"/>
    </source>
</evidence>
<dbReference type="InterPro" id="IPR050108">
    <property type="entry name" value="CDK"/>
</dbReference>
<dbReference type="SUPFAM" id="SSF56112">
    <property type="entry name" value="Protein kinase-like (PK-like)"/>
    <property type="match status" value="1"/>
</dbReference>
<dbReference type="PROSITE" id="PS00108">
    <property type="entry name" value="PROTEIN_KINASE_ST"/>
    <property type="match status" value="1"/>
</dbReference>
<dbReference type="InterPro" id="IPR008271">
    <property type="entry name" value="Ser/Thr_kinase_AS"/>
</dbReference>
<evidence type="ECO:0000256" key="3">
    <source>
        <dbReference type="ARBA" id="ARBA00022527"/>
    </source>
</evidence>